<dbReference type="GeneID" id="94296262"/>
<comment type="caution">
    <text evidence="1">The sequence shown here is derived from an EMBL/GenBank/DDBJ whole genome shotgun (WGS) entry which is preliminary data.</text>
</comment>
<dbReference type="EMBL" id="AUWU02000003">
    <property type="protein sequence ID" value="KAH0574624.1"/>
    <property type="molecule type" value="Genomic_DNA"/>
</dbReference>
<evidence type="ECO:0000313" key="2">
    <source>
        <dbReference type="Proteomes" id="UP000018208"/>
    </source>
</evidence>
<accession>A0A9P8RZ09</accession>
<dbReference type="KEGG" id="ssao:94296262"/>
<sequence>MQCQPSRLLSQIQEPDRSRIKKIFSDFEVQIVKNRKLQKMLLIQKEKYNEKIKHLDSENQILKLQISKQLQDTQNMYTQTYETYLQIENSAQTGETGIIDQQQNQNQVQQKLSDHQLNLLSFQDEINRSLPDFSCLEYSLQISLGQTKNIERKNEISDIQKELNQPKYIIHPAIRREKIPFKQSNEFDENYEEADISVLSVLKGRGRSLVRTNKPSSNLHLSNDDNPSMNIVPSEAEQIVGSVILAEQQRVQYQKKAQQAKELTESIQNYMWDDKEIQQMKIKKPILINKKFDLADTGINLHVSNAKLCLEQDYDFFK</sequence>
<dbReference type="Proteomes" id="UP000018208">
    <property type="component" value="Unassembled WGS sequence"/>
</dbReference>
<dbReference type="RefSeq" id="XP_067765397.1">
    <property type="nucleotide sequence ID" value="XM_067906129.1"/>
</dbReference>
<proteinExistence type="predicted"/>
<organism evidence="1 2">
    <name type="scientific">Spironucleus salmonicida</name>
    <dbReference type="NCBI Taxonomy" id="348837"/>
    <lineage>
        <taxon>Eukaryota</taxon>
        <taxon>Metamonada</taxon>
        <taxon>Diplomonadida</taxon>
        <taxon>Hexamitidae</taxon>
        <taxon>Hexamitinae</taxon>
        <taxon>Spironucleus</taxon>
    </lineage>
</organism>
<gene>
    <name evidence="1" type="ORF">SS50377_22239</name>
</gene>
<keyword evidence="2" id="KW-1185">Reference proteome</keyword>
<evidence type="ECO:0000313" key="1">
    <source>
        <dbReference type="EMBL" id="KAH0574624.1"/>
    </source>
</evidence>
<dbReference type="AlphaFoldDB" id="A0A9P8RZ09"/>
<protein>
    <submittedName>
        <fullName evidence="1">Uncharacterized protein</fullName>
    </submittedName>
</protein>
<name>A0A9P8RZ09_9EUKA</name>
<reference evidence="1 2" key="1">
    <citation type="journal article" date="2014" name="PLoS Genet.">
        <title>The Genome of Spironucleus salmonicida Highlights a Fish Pathogen Adapted to Fluctuating Environments.</title>
        <authorList>
            <person name="Xu F."/>
            <person name="Jerlstrom-Hultqvist J."/>
            <person name="Einarsson E."/>
            <person name="Astvaldsson A."/>
            <person name="Svard S.G."/>
            <person name="Andersson J.O."/>
        </authorList>
    </citation>
    <scope>NUCLEOTIDE SEQUENCE [LARGE SCALE GENOMIC DNA]</scope>
    <source>
        <strain evidence="1 2">ATCC 50377</strain>
    </source>
</reference>